<keyword evidence="3" id="KW-1185">Reference proteome</keyword>
<dbReference type="Proteomes" id="UP000076858">
    <property type="component" value="Unassembled WGS sequence"/>
</dbReference>
<sequence>MNGIKSPDTNQTCYNMCLFVVFVFCFVLFLQKKKCTGDGNVRQSHVERSHFLFNLDDMSKLDRVVMKVTFY</sequence>
<accession>A0A162Q7C1</accession>
<organism evidence="2 3">
    <name type="scientific">Daphnia magna</name>
    <dbReference type="NCBI Taxonomy" id="35525"/>
    <lineage>
        <taxon>Eukaryota</taxon>
        <taxon>Metazoa</taxon>
        <taxon>Ecdysozoa</taxon>
        <taxon>Arthropoda</taxon>
        <taxon>Crustacea</taxon>
        <taxon>Branchiopoda</taxon>
        <taxon>Diplostraca</taxon>
        <taxon>Cladocera</taxon>
        <taxon>Anomopoda</taxon>
        <taxon>Daphniidae</taxon>
        <taxon>Daphnia</taxon>
    </lineage>
</organism>
<keyword evidence="1" id="KW-1133">Transmembrane helix</keyword>
<proteinExistence type="predicted"/>
<feature type="transmembrane region" description="Helical" evidence="1">
    <location>
        <begin position="12"/>
        <end position="30"/>
    </location>
</feature>
<keyword evidence="1" id="KW-0472">Membrane</keyword>
<dbReference type="AlphaFoldDB" id="A0A162Q7C1"/>
<keyword evidence="1" id="KW-0812">Transmembrane</keyword>
<evidence type="ECO:0000313" key="2">
    <source>
        <dbReference type="EMBL" id="KZS19419.1"/>
    </source>
</evidence>
<protein>
    <submittedName>
        <fullName evidence="2">Uncharacterized protein</fullName>
    </submittedName>
</protein>
<evidence type="ECO:0000313" key="3">
    <source>
        <dbReference type="Proteomes" id="UP000076858"/>
    </source>
</evidence>
<comment type="caution">
    <text evidence="2">The sequence shown here is derived from an EMBL/GenBank/DDBJ whole genome shotgun (WGS) entry which is preliminary data.</text>
</comment>
<reference evidence="2 3" key="1">
    <citation type="submission" date="2016-03" db="EMBL/GenBank/DDBJ databases">
        <title>EvidentialGene: Evidence-directed Construction of Genes on Genomes.</title>
        <authorList>
            <person name="Gilbert D.G."/>
            <person name="Choi J.-H."/>
            <person name="Mockaitis K."/>
            <person name="Colbourne J."/>
            <person name="Pfrender M."/>
        </authorList>
    </citation>
    <scope>NUCLEOTIDE SEQUENCE [LARGE SCALE GENOMIC DNA]</scope>
    <source>
        <strain evidence="2 3">Xinb3</strain>
        <tissue evidence="2">Complete organism</tissue>
    </source>
</reference>
<name>A0A162Q7C1_9CRUS</name>
<dbReference type="EMBL" id="LRGB01000389">
    <property type="protein sequence ID" value="KZS19419.1"/>
    <property type="molecule type" value="Genomic_DNA"/>
</dbReference>
<evidence type="ECO:0000256" key="1">
    <source>
        <dbReference type="SAM" id="Phobius"/>
    </source>
</evidence>
<gene>
    <name evidence="2" type="ORF">APZ42_014320</name>
</gene>